<reference evidence="2 3" key="1">
    <citation type="journal article" date="2011" name="BMC Genomics">
        <title>Comparative genome analysis and genome-guided physiological analysis of Roseobacter litoralis.</title>
        <authorList>
            <person name="Kalhoefer D."/>
            <person name="Thole S."/>
            <person name="Voget S."/>
            <person name="Lehmann R."/>
            <person name="Liesegang H."/>
            <person name="Wollher A."/>
            <person name="Daniel R."/>
            <person name="Simon M."/>
            <person name="Brinkhoff T."/>
        </authorList>
    </citation>
    <scope>NUCLEOTIDE SEQUENCE [LARGE SCALE GENOMIC DNA]</scope>
    <source>
        <strain evidence="3">ATCC 49566 / DSM 6996 / JCM 21268 / NBRC 15278 / OCh 149</strain>
    </source>
</reference>
<evidence type="ECO:0000313" key="2">
    <source>
        <dbReference type="EMBL" id="AEI92256.1"/>
    </source>
</evidence>
<dbReference type="HOGENOM" id="CLU_639167_0_0_5"/>
<proteinExistence type="predicted"/>
<keyword evidence="1" id="KW-0472">Membrane</keyword>
<evidence type="ECO:0000313" key="3">
    <source>
        <dbReference type="Proteomes" id="UP000001353"/>
    </source>
</evidence>
<keyword evidence="1" id="KW-0812">Transmembrane</keyword>
<sequence length="429" mass="46912">MNESFLTNTSTEGLQPLGTAPQRSYELVSDTVREACGEAAAALFAEPVPTQYGDRFDWYATVDGQAVPLAALEDPEPVREVLAGLVAKIKDLADELMASKLAEKQRLGEALANALEIPDEDAIFVIQGADGGAPQPVLVNWAWTKDAQVAVRGVLTGMDTRAPAQRPGYVPPPAAAAAMPLAAGAGTAAVAGVSAIWWWLVWLGWLLLALLIAAVIYLMIEPCALRISWLPNTCEQVEEIPDTLYEERLLLEDQITQVQKEIHIKDRLCQPDFALLPIPDPDAVVPPETGVQPSLPIDPEVDDRADRAGAERGDLSFTLIWEGSDDLDLHTTCPAGDTLFFLDKVQCNGEMDLDMNGFQVVPDPVENTYFTDPLPGDYRVRVHLYRQRDGNAPRSFTLQIREGDRVTTQKGTVSVGAENWQYTYRYGGK</sequence>
<protein>
    <recommendedName>
        <fullName evidence="4">DUF2135 domain-containing protein</fullName>
    </recommendedName>
</protein>
<dbReference type="AlphaFoldDB" id="F7ZFR6"/>
<dbReference type="eggNOG" id="COG4676">
    <property type="taxonomic scope" value="Bacteria"/>
</dbReference>
<keyword evidence="3" id="KW-1185">Reference proteome</keyword>
<name>F7ZFR6_ROSLO</name>
<feature type="transmembrane region" description="Helical" evidence="1">
    <location>
        <begin position="196"/>
        <end position="220"/>
    </location>
</feature>
<organism evidence="2 3">
    <name type="scientific">Roseobacter litoralis (strain ATCC 49566 / DSM 6996 / JCM 21268 / NBRC 15278 / OCh 149)</name>
    <dbReference type="NCBI Taxonomy" id="391595"/>
    <lineage>
        <taxon>Bacteria</taxon>
        <taxon>Pseudomonadati</taxon>
        <taxon>Pseudomonadota</taxon>
        <taxon>Alphaproteobacteria</taxon>
        <taxon>Rhodobacterales</taxon>
        <taxon>Roseobacteraceae</taxon>
        <taxon>Roseobacter</taxon>
    </lineage>
</organism>
<dbReference type="OrthoDB" id="1090891at2"/>
<dbReference type="Proteomes" id="UP000001353">
    <property type="component" value="Chromosome"/>
</dbReference>
<keyword evidence="1" id="KW-1133">Transmembrane helix</keyword>
<dbReference type="RefSeq" id="WP_013960200.1">
    <property type="nucleotide sequence ID" value="NC_015730.1"/>
</dbReference>
<evidence type="ECO:0008006" key="4">
    <source>
        <dbReference type="Google" id="ProtNLM"/>
    </source>
</evidence>
<dbReference type="KEGG" id="rli:RLO149_c002250"/>
<accession>F7ZFR6</accession>
<dbReference type="EMBL" id="CP002623">
    <property type="protein sequence ID" value="AEI92256.1"/>
    <property type="molecule type" value="Genomic_DNA"/>
</dbReference>
<gene>
    <name evidence="2" type="ordered locus">RLO149_c002250</name>
</gene>
<evidence type="ECO:0000256" key="1">
    <source>
        <dbReference type="SAM" id="Phobius"/>
    </source>
</evidence>
<dbReference type="STRING" id="391595.RLO149_c002250"/>